<keyword evidence="3" id="KW-0804">Transcription</keyword>
<evidence type="ECO:0000256" key="1">
    <source>
        <dbReference type="ARBA" id="ARBA00023015"/>
    </source>
</evidence>
<dbReference type="GO" id="GO:0003700">
    <property type="term" value="F:DNA-binding transcription factor activity"/>
    <property type="evidence" value="ECO:0007669"/>
    <property type="project" value="TreeGrafter"/>
</dbReference>
<accession>A0A4Y8MSV8</accession>
<gene>
    <name evidence="6" type="ORF">E2553_27405</name>
</gene>
<evidence type="ECO:0000313" key="6">
    <source>
        <dbReference type="EMBL" id="TFE40478.1"/>
    </source>
</evidence>
<dbReference type="Pfam" id="PF00440">
    <property type="entry name" value="TetR_N"/>
    <property type="match status" value="1"/>
</dbReference>
<protein>
    <submittedName>
        <fullName evidence="6">TetR/AcrR family transcriptional regulator</fullName>
    </submittedName>
</protein>
<dbReference type="Proteomes" id="UP000297385">
    <property type="component" value="Unassembled WGS sequence"/>
</dbReference>
<keyword evidence="2 4" id="KW-0238">DNA-binding</keyword>
<evidence type="ECO:0000313" key="7">
    <source>
        <dbReference type="Proteomes" id="UP000297385"/>
    </source>
</evidence>
<dbReference type="PRINTS" id="PR00455">
    <property type="entry name" value="HTHTETR"/>
</dbReference>
<keyword evidence="1" id="KW-0805">Transcription regulation</keyword>
<dbReference type="GO" id="GO:0000976">
    <property type="term" value="F:transcription cis-regulatory region binding"/>
    <property type="evidence" value="ECO:0007669"/>
    <property type="project" value="TreeGrafter"/>
</dbReference>
<dbReference type="InterPro" id="IPR050109">
    <property type="entry name" value="HTH-type_TetR-like_transc_reg"/>
</dbReference>
<feature type="domain" description="HTH tetR-type" evidence="5">
    <location>
        <begin position="7"/>
        <end position="67"/>
    </location>
</feature>
<evidence type="ECO:0000259" key="5">
    <source>
        <dbReference type="PROSITE" id="PS50977"/>
    </source>
</evidence>
<name>A0A4Y8MSV8_9BURK</name>
<sequence>MPQIKKAVKREAILTAAFNAFSEKGYSATTMTEIARLAGTTVANLYVYFDSKLIILYEIYEPWLIEQLHRLRAEVALLNGPRKKVERILAGIWGDIPAADNAFANALIDALASAPVGLSKPNNLLVSVENFLTQLLKDALPPERIGALGGDLFAHVIWMAFDGFVINQRIGDHRDIQHITQMVATLLLGEEPDESP</sequence>
<dbReference type="AlphaFoldDB" id="A0A4Y8MSV8"/>
<feature type="DNA-binding region" description="H-T-H motif" evidence="4">
    <location>
        <begin position="30"/>
        <end position="49"/>
    </location>
</feature>
<dbReference type="EMBL" id="SNVI01000002">
    <property type="protein sequence ID" value="TFE40478.1"/>
    <property type="molecule type" value="Genomic_DNA"/>
</dbReference>
<reference evidence="6 7" key="1">
    <citation type="submission" date="2019-03" db="EMBL/GenBank/DDBJ databases">
        <title>Complete Genome Sequence of Paraburkholderia dipogonis ICMP 19430T, a Nitrogen-fixing Symbiont of the South African Invasive Legume Dipogon lignosus in New Zealand.</title>
        <authorList>
            <person name="De Meyer S.E."/>
        </authorList>
    </citation>
    <scope>NUCLEOTIDE SEQUENCE [LARGE SCALE GENOMIC DNA]</scope>
    <source>
        <strain evidence="6 7">ICMP 19430</strain>
    </source>
</reference>
<dbReference type="GeneID" id="97306680"/>
<dbReference type="PANTHER" id="PTHR30055">
    <property type="entry name" value="HTH-TYPE TRANSCRIPTIONAL REGULATOR RUTR"/>
    <property type="match status" value="1"/>
</dbReference>
<dbReference type="Gene3D" id="1.10.357.10">
    <property type="entry name" value="Tetracycline Repressor, domain 2"/>
    <property type="match status" value="1"/>
</dbReference>
<evidence type="ECO:0000256" key="2">
    <source>
        <dbReference type="ARBA" id="ARBA00023125"/>
    </source>
</evidence>
<dbReference type="RefSeq" id="WP_134462635.1">
    <property type="nucleotide sequence ID" value="NZ_JBHMFL010000006.1"/>
</dbReference>
<dbReference type="InterPro" id="IPR001647">
    <property type="entry name" value="HTH_TetR"/>
</dbReference>
<evidence type="ECO:0000256" key="4">
    <source>
        <dbReference type="PROSITE-ProRule" id="PRU00335"/>
    </source>
</evidence>
<organism evidence="6 7">
    <name type="scientific">Paraburkholderia dipogonis</name>
    <dbReference type="NCBI Taxonomy" id="1211383"/>
    <lineage>
        <taxon>Bacteria</taxon>
        <taxon>Pseudomonadati</taxon>
        <taxon>Pseudomonadota</taxon>
        <taxon>Betaproteobacteria</taxon>
        <taxon>Burkholderiales</taxon>
        <taxon>Burkholderiaceae</taxon>
        <taxon>Paraburkholderia</taxon>
    </lineage>
</organism>
<dbReference type="PROSITE" id="PS50977">
    <property type="entry name" value="HTH_TETR_2"/>
    <property type="match status" value="1"/>
</dbReference>
<evidence type="ECO:0000256" key="3">
    <source>
        <dbReference type="ARBA" id="ARBA00023163"/>
    </source>
</evidence>
<dbReference type="InterPro" id="IPR009057">
    <property type="entry name" value="Homeodomain-like_sf"/>
</dbReference>
<comment type="caution">
    <text evidence="6">The sequence shown here is derived from an EMBL/GenBank/DDBJ whole genome shotgun (WGS) entry which is preliminary data.</text>
</comment>
<proteinExistence type="predicted"/>
<dbReference type="SUPFAM" id="SSF46689">
    <property type="entry name" value="Homeodomain-like"/>
    <property type="match status" value="1"/>
</dbReference>
<dbReference type="PANTHER" id="PTHR30055:SF234">
    <property type="entry name" value="HTH-TYPE TRANSCRIPTIONAL REGULATOR BETI"/>
    <property type="match status" value="1"/>
</dbReference>